<organism evidence="2 3">
    <name type="scientific">Leishmania martiniquensis</name>
    <dbReference type="NCBI Taxonomy" id="1580590"/>
    <lineage>
        <taxon>Eukaryota</taxon>
        <taxon>Discoba</taxon>
        <taxon>Euglenozoa</taxon>
        <taxon>Kinetoplastea</taxon>
        <taxon>Metakinetoplastina</taxon>
        <taxon>Trypanosomatida</taxon>
        <taxon>Trypanosomatidae</taxon>
        <taxon>Leishmaniinae</taxon>
        <taxon>Leishmania</taxon>
    </lineage>
</organism>
<accession>A0A836KSC2</accession>
<gene>
    <name evidence="2" type="ORF">LSCM1_04159</name>
</gene>
<sequence length="1568" mass="161983">MNRRDTTFASTSAVVDGASAGVAAPAETAQPGMSSKLRVAGSEKPPCLNEALEAPPAPLLSAMLLSSGASARVDASQDGGCAPPARAAAATTMVAIANVAPRPTVGRGAGSEGGEILSTEDRSRKVGVALARASVQPFARDASETSRNWGYDNDSDGTGGGLPRRGGNTTPVSVPFPCRATCTRPTMTESLQRKDDLCAAAAADVLESPATPPPSEGGACTAYDDMGNPLHSPGMGKSGRPRSGCASPSASSAPHSTAETQWHNTSETSELDLGEVLLPVTGAATDDLSAVSSVTASSALGMSASTATTPERSVVPAPTVVPGAAGRSPISPSETTVRPQRSSTCVQQPAKLNDWRRKWPSDNFAMQSEKGSGSYNFHGDAPLASPEDDVVWCSGRSTDGRFPSPTTLRPQQQKKLCDSNDRTPFSAEVPTSFTLAPGVPGSLSNPSSCHPSRRALDSHPTPDRGAPITTICGPYQAMAPSSQLSTPICPGGATVASASLEASIQSPLGLPMLMSGSIASLVFPRRDIAFPLRATPHMIGNSAGDELGQPSPRRHAQRHKGDSQRPLLPSTAPVATPTAQHVSSFIAAAWRKSLNDSPLILSRQRQCPQHQQQVQQVLVRRLQHGEASTPDSDSLDSLPALPQQSLRSFTVTSATSFCADSVAAVRSPNPKAAEHSSLHDSAMSIWQSSTTSEDRILQTLAHGMALGGVVTGPWKAAQGDAMPPPSHSRGADVPDRCLTEKPLAPQRSLSRSSHLAASRATGADKKLHYSPWSCTTLPLAPSLLVPHMRGADMSQCLGSGTRASRSRGKRPTAALASSLTHFSEPQPKQGKVGGMSSPKPAEEQGTRRAQVCSLAAVSAPSEVDETADTSTHSLASSPLTAVLTRPSSKWHMEVHTPKRLQQHRGHRNSGYFAVANSSLRGASGSAAATLPSLVGSAPHTERSLVTPMRGYSVKHHSTTASVASSALSQAPFVVEGVVSAGGTPCVASCIEAPVATRWRVASADTAARRAGGDRAVMQRSHDSRTAHYRIFSSDFWSATDSSIAVAESMDARLGERLTFLQSVHDVGGFVEQAAASATPGCTAAVPSLLAEETAKPAAAAPSHVPSPLSTPVPSSGLASGQLRGIDPGGAPEAPSFVTAGTVASSSATAAAAPSGSSVQSFDGVSESLSAKPTPSEPIRVANGRAGTQSSAPRTAQSSVGAPPPPKSVMFLCPSWTRRPSYRIPESEAVAAPPLTERLSIQNALSARPSDSARSAFLPVLPLAPEEQAATSSMYELDTPRAISPMPAGPEAGDSVAATHPQELRGALAVVRPTAAHGSSGESCSHFTSLSISCRSPPGILPSQQQRVPRRLQMCLPASMAPPFYGDRDDQGTRQVDDRRSSSESTRTALILSSVARSSNSIAHRAAGTETGGSEGYGQSYRAQGEAHLHERGALTGSSSQYHRSGRRGGGIGTGAPLHILIPRYQRRFDAEALLDEAERAMNRTGVPIVSLLGCGGWSANGEECSFEMLGNGLGSSVMSLATTALATSITGPNMGVVSPLVPGSTSDKPVASPTGTVSSLSASAQSHR</sequence>
<feature type="region of interest" description="Disordered" evidence="1">
    <location>
        <begin position="717"/>
        <end position="736"/>
    </location>
</feature>
<feature type="region of interest" description="Disordered" evidence="1">
    <location>
        <begin position="1150"/>
        <end position="1205"/>
    </location>
</feature>
<feature type="compositionally biased region" description="Low complexity" evidence="1">
    <location>
        <begin position="314"/>
        <end position="326"/>
    </location>
</feature>
<evidence type="ECO:0000256" key="1">
    <source>
        <dbReference type="SAM" id="MobiDB-lite"/>
    </source>
</evidence>
<dbReference type="GeneID" id="92514192"/>
<feature type="compositionally biased region" description="Low complexity" evidence="1">
    <location>
        <begin position="241"/>
        <end position="258"/>
    </location>
</feature>
<feature type="region of interest" description="Disordered" evidence="1">
    <location>
        <begin position="208"/>
        <end position="267"/>
    </location>
</feature>
<feature type="region of interest" description="Disordered" evidence="1">
    <location>
        <begin position="798"/>
        <end position="843"/>
    </location>
</feature>
<feature type="region of interest" description="Disordered" evidence="1">
    <location>
        <begin position="139"/>
        <end position="172"/>
    </location>
</feature>
<feature type="region of interest" description="Disordered" evidence="1">
    <location>
        <begin position="1096"/>
        <end position="1133"/>
    </location>
</feature>
<feature type="compositionally biased region" description="Polar residues" evidence="1">
    <location>
        <begin position="1185"/>
        <end position="1199"/>
    </location>
</feature>
<comment type="caution">
    <text evidence="2">The sequence shown here is derived from an EMBL/GenBank/DDBJ whole genome shotgun (WGS) entry which is preliminary data.</text>
</comment>
<feature type="region of interest" description="Disordered" evidence="1">
    <location>
        <begin position="310"/>
        <end position="349"/>
    </location>
</feature>
<evidence type="ECO:0000313" key="2">
    <source>
        <dbReference type="EMBL" id="KAG5476453.1"/>
    </source>
</evidence>
<feature type="region of interest" description="Disordered" evidence="1">
    <location>
        <begin position="397"/>
        <end position="464"/>
    </location>
</feature>
<feature type="region of interest" description="Disordered" evidence="1">
    <location>
        <begin position="19"/>
        <end position="45"/>
    </location>
</feature>
<feature type="region of interest" description="Disordered" evidence="1">
    <location>
        <begin position="540"/>
        <end position="574"/>
    </location>
</feature>
<feature type="region of interest" description="Disordered" evidence="1">
    <location>
        <begin position="1540"/>
        <end position="1568"/>
    </location>
</feature>
<feature type="compositionally biased region" description="Polar residues" evidence="1">
    <location>
        <begin position="404"/>
        <end position="414"/>
    </location>
</feature>
<feature type="compositionally biased region" description="Polar residues" evidence="1">
    <location>
        <begin position="330"/>
        <end position="347"/>
    </location>
</feature>
<dbReference type="RefSeq" id="XP_067177911.1">
    <property type="nucleotide sequence ID" value="XM_067321680.1"/>
</dbReference>
<keyword evidence="3" id="KW-1185">Reference proteome</keyword>
<feature type="compositionally biased region" description="Low complexity" evidence="1">
    <location>
        <begin position="19"/>
        <end position="29"/>
    </location>
</feature>
<feature type="region of interest" description="Disordered" evidence="1">
    <location>
        <begin position="1358"/>
        <end position="1387"/>
    </location>
</feature>
<name>A0A836KSC2_9TRYP</name>
<feature type="compositionally biased region" description="Low complexity" evidence="1">
    <location>
        <begin position="1096"/>
        <end position="1115"/>
    </location>
</feature>
<feature type="compositionally biased region" description="Polar residues" evidence="1">
    <location>
        <begin position="1543"/>
        <end position="1568"/>
    </location>
</feature>
<dbReference type="OrthoDB" id="266490at2759"/>
<evidence type="ECO:0000313" key="3">
    <source>
        <dbReference type="Proteomes" id="UP000673552"/>
    </source>
</evidence>
<feature type="compositionally biased region" description="Basic and acidic residues" evidence="1">
    <location>
        <begin position="1365"/>
        <end position="1381"/>
    </location>
</feature>
<reference evidence="2 3" key="1">
    <citation type="submission" date="2021-03" db="EMBL/GenBank/DDBJ databases">
        <title>Leishmania (Mundinia) martiniquensis Genome sequencing and assembly.</title>
        <authorList>
            <person name="Almutairi H."/>
            <person name="Gatherer D."/>
        </authorList>
    </citation>
    <scope>NUCLEOTIDE SEQUENCE [LARGE SCALE GENOMIC DNA]</scope>
    <source>
        <strain evidence="2">LSCM1</strain>
    </source>
</reference>
<proteinExistence type="predicted"/>
<dbReference type="EMBL" id="JAFEUZ010000026">
    <property type="protein sequence ID" value="KAG5476453.1"/>
    <property type="molecule type" value="Genomic_DNA"/>
</dbReference>
<dbReference type="KEGG" id="lmat:92514192"/>
<dbReference type="Proteomes" id="UP000673552">
    <property type="component" value="Chromosome 26"/>
</dbReference>
<protein>
    <submittedName>
        <fullName evidence="2">Uncharacterized protein</fullName>
    </submittedName>
</protein>
<feature type="compositionally biased region" description="Polar residues" evidence="1">
    <location>
        <begin position="1159"/>
        <end position="1172"/>
    </location>
</feature>